<keyword evidence="2" id="KW-1185">Reference proteome</keyword>
<reference evidence="1 2" key="2">
    <citation type="journal article" date="2022" name="Mol. Ecol. Resour.">
        <title>The genomes of chicory, endive, great burdock and yacon provide insights into Asteraceae paleo-polyploidization history and plant inulin production.</title>
        <authorList>
            <person name="Fan W."/>
            <person name="Wang S."/>
            <person name="Wang H."/>
            <person name="Wang A."/>
            <person name="Jiang F."/>
            <person name="Liu H."/>
            <person name="Zhao H."/>
            <person name="Xu D."/>
            <person name="Zhang Y."/>
        </authorList>
    </citation>
    <scope>NUCLEOTIDE SEQUENCE [LARGE SCALE GENOMIC DNA]</scope>
    <source>
        <strain evidence="2">cv. Punajuju</strain>
        <tissue evidence="1">Leaves</tissue>
    </source>
</reference>
<accession>A0ACB8YX57</accession>
<sequence>MVGNGNVNDDPKILIEDDIQINNESNKDENEHSVAPQINVTGVNGNNCRIDGEDQEVRADQERAESTIPVHPFTTTAGHFDAPYTSYCKIVSEDEGNQSNSTGQQIPIQHHVSCSNKSHPTADDPLKNLDTDIGEDDPSVNNETQGSDDEDLSHSLDLNNDPVVSENRAFEMEEEFFRKGRSNKANKKGKKQKKLSSTKPTGTEKSAPISISMKLKDVLRSNSIKRHKKQDGNHTSQNSKNDVESMNSISAEINKTKDIGEKVSFRLQGFEEVLRQEIEGEGGCGKSK</sequence>
<dbReference type="Proteomes" id="UP001055811">
    <property type="component" value="Linkage Group LG09"/>
</dbReference>
<protein>
    <submittedName>
        <fullName evidence="1">Uncharacterized protein</fullName>
    </submittedName>
</protein>
<evidence type="ECO:0000313" key="2">
    <source>
        <dbReference type="Proteomes" id="UP001055811"/>
    </source>
</evidence>
<organism evidence="1 2">
    <name type="scientific">Cichorium intybus</name>
    <name type="common">Chicory</name>
    <dbReference type="NCBI Taxonomy" id="13427"/>
    <lineage>
        <taxon>Eukaryota</taxon>
        <taxon>Viridiplantae</taxon>
        <taxon>Streptophyta</taxon>
        <taxon>Embryophyta</taxon>
        <taxon>Tracheophyta</taxon>
        <taxon>Spermatophyta</taxon>
        <taxon>Magnoliopsida</taxon>
        <taxon>eudicotyledons</taxon>
        <taxon>Gunneridae</taxon>
        <taxon>Pentapetalae</taxon>
        <taxon>asterids</taxon>
        <taxon>campanulids</taxon>
        <taxon>Asterales</taxon>
        <taxon>Asteraceae</taxon>
        <taxon>Cichorioideae</taxon>
        <taxon>Cichorieae</taxon>
        <taxon>Cichoriinae</taxon>
        <taxon>Cichorium</taxon>
    </lineage>
</organism>
<reference evidence="2" key="1">
    <citation type="journal article" date="2022" name="Mol. Ecol. Resour.">
        <title>The genomes of chicory, endive, great burdock and yacon provide insights into Asteraceae palaeo-polyploidization history and plant inulin production.</title>
        <authorList>
            <person name="Fan W."/>
            <person name="Wang S."/>
            <person name="Wang H."/>
            <person name="Wang A."/>
            <person name="Jiang F."/>
            <person name="Liu H."/>
            <person name="Zhao H."/>
            <person name="Xu D."/>
            <person name="Zhang Y."/>
        </authorList>
    </citation>
    <scope>NUCLEOTIDE SEQUENCE [LARGE SCALE GENOMIC DNA]</scope>
    <source>
        <strain evidence="2">cv. Punajuju</strain>
    </source>
</reference>
<dbReference type="EMBL" id="CM042017">
    <property type="protein sequence ID" value="KAI3689983.1"/>
    <property type="molecule type" value="Genomic_DNA"/>
</dbReference>
<gene>
    <name evidence="1" type="ORF">L2E82_47956</name>
</gene>
<comment type="caution">
    <text evidence="1">The sequence shown here is derived from an EMBL/GenBank/DDBJ whole genome shotgun (WGS) entry which is preliminary data.</text>
</comment>
<name>A0ACB8YX57_CICIN</name>
<proteinExistence type="predicted"/>
<evidence type="ECO:0000313" key="1">
    <source>
        <dbReference type="EMBL" id="KAI3689983.1"/>
    </source>
</evidence>